<accession>A0A0P0V5C9</accession>
<protein>
    <submittedName>
        <fullName evidence="2">Os01g0620301 protein</fullName>
    </submittedName>
</protein>
<dbReference type="Gramene" id="Os01t0620301-00">
    <property type="protein sequence ID" value="Os01t0620301-00"/>
    <property type="gene ID" value="Os01g0620301"/>
</dbReference>
<evidence type="ECO:0000256" key="1">
    <source>
        <dbReference type="SAM" id="MobiDB-lite"/>
    </source>
</evidence>
<feature type="region of interest" description="Disordered" evidence="1">
    <location>
        <begin position="1"/>
        <end position="72"/>
    </location>
</feature>
<organism evidence="2 3">
    <name type="scientific">Oryza sativa subsp. japonica</name>
    <name type="common">Rice</name>
    <dbReference type="NCBI Taxonomy" id="39947"/>
    <lineage>
        <taxon>Eukaryota</taxon>
        <taxon>Viridiplantae</taxon>
        <taxon>Streptophyta</taxon>
        <taxon>Embryophyta</taxon>
        <taxon>Tracheophyta</taxon>
        <taxon>Spermatophyta</taxon>
        <taxon>Magnoliopsida</taxon>
        <taxon>Liliopsida</taxon>
        <taxon>Poales</taxon>
        <taxon>Poaceae</taxon>
        <taxon>BOP clade</taxon>
        <taxon>Oryzoideae</taxon>
        <taxon>Oryzeae</taxon>
        <taxon>Oryzinae</taxon>
        <taxon>Oryza</taxon>
        <taxon>Oryza sativa</taxon>
    </lineage>
</organism>
<gene>
    <name evidence="2" type="ordered locus">Os01g0620301</name>
    <name evidence="2" type="ORF">OSNPB_010620301</name>
</gene>
<evidence type="ECO:0000313" key="2">
    <source>
        <dbReference type="EMBL" id="BAS73206.1"/>
    </source>
</evidence>
<dbReference type="Proteomes" id="UP000059680">
    <property type="component" value="Chromosome 1"/>
</dbReference>
<sequence>MPSSAATASAAGQSMSVSNVVTPAGEDEPRKESRSSRRCGSVRRTTAKMRVSMRASAGRSSRDTSGSAVAVTPVGREASAEEFLAVERLVYVTIVAVQPWCVARRAASWAAGATCPAPGLGSRTTCGVTACAGAMTPKCYCRWLR</sequence>
<dbReference type="AlphaFoldDB" id="A0A0P0V5C9"/>
<evidence type="ECO:0000313" key="3">
    <source>
        <dbReference type="Proteomes" id="UP000059680"/>
    </source>
</evidence>
<proteinExistence type="predicted"/>
<reference evidence="3" key="1">
    <citation type="journal article" date="2005" name="Nature">
        <title>The map-based sequence of the rice genome.</title>
        <authorList>
            <consortium name="International rice genome sequencing project (IRGSP)"/>
            <person name="Matsumoto T."/>
            <person name="Wu J."/>
            <person name="Kanamori H."/>
            <person name="Katayose Y."/>
            <person name="Fujisawa M."/>
            <person name="Namiki N."/>
            <person name="Mizuno H."/>
            <person name="Yamamoto K."/>
            <person name="Antonio B.A."/>
            <person name="Baba T."/>
            <person name="Sakata K."/>
            <person name="Nagamura Y."/>
            <person name="Aoki H."/>
            <person name="Arikawa K."/>
            <person name="Arita K."/>
            <person name="Bito T."/>
            <person name="Chiden Y."/>
            <person name="Fujitsuka N."/>
            <person name="Fukunaka R."/>
            <person name="Hamada M."/>
            <person name="Harada C."/>
            <person name="Hayashi A."/>
            <person name="Hijishita S."/>
            <person name="Honda M."/>
            <person name="Hosokawa S."/>
            <person name="Ichikawa Y."/>
            <person name="Idonuma A."/>
            <person name="Iijima M."/>
            <person name="Ikeda M."/>
            <person name="Ikeno M."/>
            <person name="Ito K."/>
            <person name="Ito S."/>
            <person name="Ito T."/>
            <person name="Ito Y."/>
            <person name="Ito Y."/>
            <person name="Iwabuchi A."/>
            <person name="Kamiya K."/>
            <person name="Karasawa W."/>
            <person name="Kurita K."/>
            <person name="Katagiri S."/>
            <person name="Kikuta A."/>
            <person name="Kobayashi H."/>
            <person name="Kobayashi N."/>
            <person name="Machita K."/>
            <person name="Maehara T."/>
            <person name="Masukawa M."/>
            <person name="Mizubayashi T."/>
            <person name="Mukai Y."/>
            <person name="Nagasaki H."/>
            <person name="Nagata Y."/>
            <person name="Naito S."/>
            <person name="Nakashima M."/>
            <person name="Nakama Y."/>
            <person name="Nakamichi Y."/>
            <person name="Nakamura M."/>
            <person name="Meguro A."/>
            <person name="Negishi M."/>
            <person name="Ohta I."/>
            <person name="Ohta T."/>
            <person name="Okamoto M."/>
            <person name="Ono N."/>
            <person name="Saji S."/>
            <person name="Sakaguchi M."/>
            <person name="Sakai K."/>
            <person name="Shibata M."/>
            <person name="Shimokawa T."/>
            <person name="Song J."/>
            <person name="Takazaki Y."/>
            <person name="Terasawa K."/>
            <person name="Tsugane M."/>
            <person name="Tsuji K."/>
            <person name="Ueda S."/>
            <person name="Waki K."/>
            <person name="Yamagata H."/>
            <person name="Yamamoto M."/>
            <person name="Yamamoto S."/>
            <person name="Yamane H."/>
            <person name="Yoshiki S."/>
            <person name="Yoshihara R."/>
            <person name="Yukawa K."/>
            <person name="Zhong H."/>
            <person name="Yano M."/>
            <person name="Yuan Q."/>
            <person name="Ouyang S."/>
            <person name="Liu J."/>
            <person name="Jones K.M."/>
            <person name="Gansberger K."/>
            <person name="Moffat K."/>
            <person name="Hill J."/>
            <person name="Bera J."/>
            <person name="Fadrosh D."/>
            <person name="Jin S."/>
            <person name="Johri S."/>
            <person name="Kim M."/>
            <person name="Overton L."/>
            <person name="Reardon M."/>
            <person name="Tsitrin T."/>
            <person name="Vuong H."/>
            <person name="Weaver B."/>
            <person name="Ciecko A."/>
            <person name="Tallon L."/>
            <person name="Jackson J."/>
            <person name="Pai G."/>
            <person name="Aken S.V."/>
            <person name="Utterback T."/>
            <person name="Reidmuller S."/>
            <person name="Feldblyum T."/>
            <person name="Hsiao J."/>
            <person name="Zismann V."/>
            <person name="Iobst S."/>
            <person name="de Vazeille A.R."/>
            <person name="Buell C.R."/>
            <person name="Ying K."/>
            <person name="Li Y."/>
            <person name="Lu T."/>
            <person name="Huang Y."/>
            <person name="Zhao Q."/>
            <person name="Feng Q."/>
            <person name="Zhang L."/>
            <person name="Zhu J."/>
            <person name="Weng Q."/>
            <person name="Mu J."/>
            <person name="Lu Y."/>
            <person name="Fan D."/>
            <person name="Liu Y."/>
            <person name="Guan J."/>
            <person name="Zhang Y."/>
            <person name="Yu S."/>
            <person name="Liu X."/>
            <person name="Zhang Y."/>
            <person name="Hong G."/>
            <person name="Han B."/>
            <person name="Choisne N."/>
            <person name="Demange N."/>
            <person name="Orjeda G."/>
            <person name="Samain S."/>
            <person name="Cattolico L."/>
            <person name="Pelletier E."/>
            <person name="Couloux A."/>
            <person name="Segurens B."/>
            <person name="Wincker P."/>
            <person name="D'Hont A."/>
            <person name="Scarpelli C."/>
            <person name="Weissenbach J."/>
            <person name="Salanoubat M."/>
            <person name="Quetier F."/>
            <person name="Yu Y."/>
            <person name="Kim H.R."/>
            <person name="Rambo T."/>
            <person name="Currie J."/>
            <person name="Collura K."/>
            <person name="Luo M."/>
            <person name="Yang T."/>
            <person name="Ammiraju J.S.S."/>
            <person name="Engler F."/>
            <person name="Soderlund C."/>
            <person name="Wing R.A."/>
            <person name="Palmer L.E."/>
            <person name="de la Bastide M."/>
            <person name="Spiegel L."/>
            <person name="Nascimento L."/>
            <person name="Zutavern T."/>
            <person name="O'Shaughnessy A."/>
            <person name="Dike S."/>
            <person name="Dedhia N."/>
            <person name="Preston R."/>
            <person name="Balija V."/>
            <person name="McCombie W.R."/>
            <person name="Chow T."/>
            <person name="Chen H."/>
            <person name="Chung M."/>
            <person name="Chen C."/>
            <person name="Shaw J."/>
            <person name="Wu H."/>
            <person name="Hsiao K."/>
            <person name="Chao Y."/>
            <person name="Chu M."/>
            <person name="Cheng C."/>
            <person name="Hour A."/>
            <person name="Lee P."/>
            <person name="Lin S."/>
            <person name="Lin Y."/>
            <person name="Liou J."/>
            <person name="Liu S."/>
            <person name="Hsing Y."/>
            <person name="Raghuvanshi S."/>
            <person name="Mohanty A."/>
            <person name="Bharti A.K."/>
            <person name="Gaur A."/>
            <person name="Gupta V."/>
            <person name="Kumar D."/>
            <person name="Ravi V."/>
            <person name="Vij S."/>
            <person name="Kapur A."/>
            <person name="Khurana P."/>
            <person name="Khurana P."/>
            <person name="Khurana J.P."/>
            <person name="Tyagi A.K."/>
            <person name="Gaikwad K."/>
            <person name="Singh A."/>
            <person name="Dalal V."/>
            <person name="Srivastava S."/>
            <person name="Dixit A."/>
            <person name="Pal A.K."/>
            <person name="Ghazi I.A."/>
            <person name="Yadav M."/>
            <person name="Pandit A."/>
            <person name="Bhargava A."/>
            <person name="Sureshbabu K."/>
            <person name="Batra K."/>
            <person name="Sharma T.R."/>
            <person name="Mohapatra T."/>
            <person name="Singh N.K."/>
            <person name="Messing J."/>
            <person name="Nelson A.B."/>
            <person name="Fuks G."/>
            <person name="Kavchok S."/>
            <person name="Keizer G."/>
            <person name="Linton E."/>
            <person name="Llaca V."/>
            <person name="Song R."/>
            <person name="Tanyolac B."/>
            <person name="Young S."/>
            <person name="Ho-Il K."/>
            <person name="Hahn J.H."/>
            <person name="Sangsakoo G."/>
            <person name="Vanavichit A."/>
            <person name="de Mattos Luiz.A.T."/>
            <person name="Zimmer P.D."/>
            <person name="Malone G."/>
            <person name="Dellagostin O."/>
            <person name="de Oliveira A.C."/>
            <person name="Bevan M."/>
            <person name="Bancroft I."/>
            <person name="Minx P."/>
            <person name="Cordum H."/>
            <person name="Wilson R."/>
            <person name="Cheng Z."/>
            <person name="Jin W."/>
            <person name="Jiang J."/>
            <person name="Leong S.A."/>
            <person name="Iwama H."/>
            <person name="Gojobori T."/>
            <person name="Itoh T."/>
            <person name="Niimura Y."/>
            <person name="Fujii Y."/>
            <person name="Habara T."/>
            <person name="Sakai H."/>
            <person name="Sato Y."/>
            <person name="Wilson G."/>
            <person name="Kumar K."/>
            <person name="McCouch S."/>
            <person name="Juretic N."/>
            <person name="Hoen D."/>
            <person name="Wright S."/>
            <person name="Bruskiewich R."/>
            <person name="Bureau T."/>
            <person name="Miyao A."/>
            <person name="Hirochika H."/>
            <person name="Nishikawa T."/>
            <person name="Kadowaki K."/>
            <person name="Sugiura M."/>
            <person name="Burr B."/>
            <person name="Sasaki T."/>
        </authorList>
    </citation>
    <scope>NUCLEOTIDE SEQUENCE [LARGE SCALE GENOMIC DNA]</scope>
    <source>
        <strain evidence="3">cv. Nipponbare</strain>
    </source>
</reference>
<dbReference type="EMBL" id="AP014957">
    <property type="protein sequence ID" value="BAS73206.1"/>
    <property type="molecule type" value="Genomic_DNA"/>
</dbReference>
<dbReference type="PaxDb" id="39947-A0A0P0V5C9"/>
<keyword evidence="3" id="KW-1185">Reference proteome</keyword>
<name>A0A0P0V5C9_ORYSJ</name>
<reference evidence="2 3" key="2">
    <citation type="journal article" date="2013" name="Plant Cell Physiol.">
        <title>Rice Annotation Project Database (RAP-DB): an integrative and interactive database for rice genomics.</title>
        <authorList>
            <person name="Sakai H."/>
            <person name="Lee S.S."/>
            <person name="Tanaka T."/>
            <person name="Numa H."/>
            <person name="Kim J."/>
            <person name="Kawahara Y."/>
            <person name="Wakimoto H."/>
            <person name="Yang C.C."/>
            <person name="Iwamoto M."/>
            <person name="Abe T."/>
            <person name="Yamada Y."/>
            <person name="Muto A."/>
            <person name="Inokuchi H."/>
            <person name="Ikemura T."/>
            <person name="Matsumoto T."/>
            <person name="Sasaki T."/>
            <person name="Itoh T."/>
        </authorList>
    </citation>
    <scope>NUCLEOTIDE SEQUENCE [LARGE SCALE GENOMIC DNA]</scope>
    <source>
        <strain evidence="3">cv. Nipponbare</strain>
    </source>
</reference>
<feature type="compositionally biased region" description="Basic residues" evidence="1">
    <location>
        <begin position="36"/>
        <end position="47"/>
    </location>
</feature>
<feature type="compositionally biased region" description="Low complexity" evidence="1">
    <location>
        <begin position="1"/>
        <end position="16"/>
    </location>
</feature>
<reference evidence="2 3" key="3">
    <citation type="journal article" date="2013" name="Rice">
        <title>Improvement of the Oryza sativa Nipponbare reference genome using next generation sequence and optical map data.</title>
        <authorList>
            <person name="Kawahara Y."/>
            <person name="de la Bastide M."/>
            <person name="Hamilton J.P."/>
            <person name="Kanamori H."/>
            <person name="McCombie W.R."/>
            <person name="Ouyang S."/>
            <person name="Schwartz D.C."/>
            <person name="Tanaka T."/>
            <person name="Wu J."/>
            <person name="Zhou S."/>
            <person name="Childs K.L."/>
            <person name="Davidson R.M."/>
            <person name="Lin H."/>
            <person name="Quesada-Ocampo L."/>
            <person name="Vaillancourt B."/>
            <person name="Sakai H."/>
            <person name="Lee S.S."/>
            <person name="Kim J."/>
            <person name="Numa H."/>
            <person name="Itoh T."/>
            <person name="Buell C.R."/>
            <person name="Matsumoto T."/>
        </authorList>
    </citation>
    <scope>NUCLEOTIDE SEQUENCE [LARGE SCALE GENOMIC DNA]</scope>
    <source>
        <strain evidence="3">cv. Nipponbare</strain>
    </source>
</reference>
<dbReference type="InParanoid" id="A0A0P0V5C9"/>